<dbReference type="Gene3D" id="3.30.1360.40">
    <property type="match status" value="1"/>
</dbReference>
<dbReference type="Pfam" id="PF02682">
    <property type="entry name" value="CT_C_D"/>
    <property type="match status" value="1"/>
</dbReference>
<dbReference type="RefSeq" id="WP_251801486.1">
    <property type="nucleotide sequence ID" value="NZ_JAMQOL010000042.1"/>
</dbReference>
<dbReference type="Gene3D" id="2.40.100.10">
    <property type="entry name" value="Cyclophilin-like"/>
    <property type="match status" value="1"/>
</dbReference>
<protein>
    <submittedName>
        <fullName evidence="5">Allophanate hydrolase subunit 1</fullName>
    </submittedName>
</protein>
<evidence type="ECO:0000313" key="6">
    <source>
        <dbReference type="Proteomes" id="UP001523216"/>
    </source>
</evidence>
<evidence type="ECO:0000313" key="5">
    <source>
        <dbReference type="EMBL" id="MCM4081733.1"/>
    </source>
</evidence>
<dbReference type="InterPro" id="IPR010016">
    <property type="entry name" value="PxpB"/>
</dbReference>
<reference evidence="5 6" key="1">
    <citation type="submission" date="2022-06" db="EMBL/GenBank/DDBJ databases">
        <title>Actinoplanes abujensis sp. nov., isolated from Nigerian arid soil.</title>
        <authorList>
            <person name="Ding P."/>
        </authorList>
    </citation>
    <scope>NUCLEOTIDE SEQUENCE [LARGE SCALE GENOMIC DNA]</scope>
    <source>
        <strain evidence="6">TRM88002</strain>
    </source>
</reference>
<keyword evidence="1" id="KW-0547">Nucleotide-binding</keyword>
<dbReference type="PANTHER" id="PTHR34698:SF2">
    <property type="entry name" value="5-OXOPROLINASE SUBUNIT B"/>
    <property type="match status" value="1"/>
</dbReference>
<evidence type="ECO:0000256" key="2">
    <source>
        <dbReference type="ARBA" id="ARBA00022801"/>
    </source>
</evidence>
<evidence type="ECO:0000259" key="4">
    <source>
        <dbReference type="SMART" id="SM00796"/>
    </source>
</evidence>
<sequence length="203" mass="21616">MRVRRAGASALLIECRDGEQVEAWRVVLERRREAGELRVVDIVPGARTLLLDGVEPDAEQLLASWPEPGGAAAARDQGPLVEIPTVFDGEDLADVAELWDLTVPTAVELLATTGFTVAFCGFAPGFAYMRGLGEKFGVPRLDSPRPRVPAGSVGLAGGYCGIYPTASPGGWRLVGRTAETLFDVRNEPPARLGPGTRVRLVPA</sequence>
<dbReference type="GO" id="GO:0016787">
    <property type="term" value="F:hydrolase activity"/>
    <property type="evidence" value="ECO:0007669"/>
    <property type="project" value="UniProtKB-KW"/>
</dbReference>
<keyword evidence="2 5" id="KW-0378">Hydrolase</keyword>
<proteinExistence type="predicted"/>
<evidence type="ECO:0000256" key="3">
    <source>
        <dbReference type="ARBA" id="ARBA00022840"/>
    </source>
</evidence>
<keyword evidence="6" id="KW-1185">Reference proteome</keyword>
<dbReference type="SMART" id="SM00796">
    <property type="entry name" value="AHS1"/>
    <property type="match status" value="1"/>
</dbReference>
<comment type="caution">
    <text evidence="5">The sequence shown here is derived from an EMBL/GenBank/DDBJ whole genome shotgun (WGS) entry which is preliminary data.</text>
</comment>
<dbReference type="InterPro" id="IPR029000">
    <property type="entry name" value="Cyclophilin-like_dom_sf"/>
</dbReference>
<dbReference type="SUPFAM" id="SSF50891">
    <property type="entry name" value="Cyclophilin-like"/>
    <property type="match status" value="1"/>
</dbReference>
<keyword evidence="3" id="KW-0067">ATP-binding</keyword>
<dbReference type="PANTHER" id="PTHR34698">
    <property type="entry name" value="5-OXOPROLINASE SUBUNIT B"/>
    <property type="match status" value="1"/>
</dbReference>
<feature type="domain" description="Carboxyltransferase" evidence="4">
    <location>
        <begin position="1"/>
        <end position="192"/>
    </location>
</feature>
<accession>A0ABT0Y6S0</accession>
<evidence type="ECO:0000256" key="1">
    <source>
        <dbReference type="ARBA" id="ARBA00022741"/>
    </source>
</evidence>
<organism evidence="5 6">
    <name type="scientific">Paractinoplanes hotanensis</name>
    <dbReference type="NCBI Taxonomy" id="2906497"/>
    <lineage>
        <taxon>Bacteria</taxon>
        <taxon>Bacillati</taxon>
        <taxon>Actinomycetota</taxon>
        <taxon>Actinomycetes</taxon>
        <taxon>Micromonosporales</taxon>
        <taxon>Micromonosporaceae</taxon>
        <taxon>Paractinoplanes</taxon>
    </lineage>
</organism>
<gene>
    <name evidence="5" type="ORF">LXN57_29580</name>
</gene>
<dbReference type="Proteomes" id="UP001523216">
    <property type="component" value="Unassembled WGS sequence"/>
</dbReference>
<name>A0ABT0Y6S0_9ACTN</name>
<dbReference type="InterPro" id="IPR003833">
    <property type="entry name" value="CT_C_D"/>
</dbReference>
<dbReference type="EMBL" id="JAMQOL010000042">
    <property type="protein sequence ID" value="MCM4081733.1"/>
    <property type="molecule type" value="Genomic_DNA"/>
</dbReference>